<sequence>MKYLAILALVSAFFSPASLALTEQHSITELAPNDQRYLQYQRQRINDLFMSQLGQNIRGDKSDLIAMQKLIDQHIIKRDDTLMNQALGVVFGDLLAKDLNMKWVVYTDQIGRSRALQLGHSEYLLFPVSIISRRTDAGITPDIQQLYRQTVERIQPHITKNPYYKPVH</sequence>
<keyword evidence="1" id="KW-0732">Signal</keyword>
<reference evidence="3" key="1">
    <citation type="submission" date="2021-12" db="EMBL/GenBank/DDBJ databases">
        <authorList>
            <person name="Rodrigo-Torres L."/>
            <person name="Arahal R. D."/>
            <person name="Lucena T."/>
        </authorList>
    </citation>
    <scope>NUCLEOTIDE SEQUENCE</scope>
    <source>
        <strain evidence="3">CECT 8267</strain>
    </source>
</reference>
<feature type="chain" id="PRO_5046731190" description="DUF3806 domain-containing protein" evidence="1">
    <location>
        <begin position="21"/>
        <end position="168"/>
    </location>
</feature>
<dbReference type="Proteomes" id="UP000838100">
    <property type="component" value="Unassembled WGS sequence"/>
</dbReference>
<keyword evidence="4" id="KW-1185">Reference proteome</keyword>
<accession>A0ABM9ABD3</accession>
<dbReference type="InterPro" id="IPR024266">
    <property type="entry name" value="DUF3806"/>
</dbReference>
<dbReference type="RefSeq" id="WP_237443167.1">
    <property type="nucleotide sequence ID" value="NZ_CAKLPX010000001.1"/>
</dbReference>
<evidence type="ECO:0000256" key="1">
    <source>
        <dbReference type="SAM" id="SignalP"/>
    </source>
</evidence>
<protein>
    <recommendedName>
        <fullName evidence="2">DUF3806 domain-containing protein</fullName>
    </recommendedName>
</protein>
<evidence type="ECO:0000313" key="4">
    <source>
        <dbReference type="Proteomes" id="UP000838100"/>
    </source>
</evidence>
<organism evidence="3 4">
    <name type="scientific">Sinobacterium norvegicum</name>
    <dbReference type="NCBI Taxonomy" id="1641715"/>
    <lineage>
        <taxon>Bacteria</taxon>
        <taxon>Pseudomonadati</taxon>
        <taxon>Pseudomonadota</taxon>
        <taxon>Gammaproteobacteria</taxon>
        <taxon>Cellvibrionales</taxon>
        <taxon>Spongiibacteraceae</taxon>
        <taxon>Sinobacterium</taxon>
    </lineage>
</organism>
<dbReference type="EMBL" id="CAKLPX010000001">
    <property type="protein sequence ID" value="CAH0990484.1"/>
    <property type="molecule type" value="Genomic_DNA"/>
</dbReference>
<feature type="signal peptide" evidence="1">
    <location>
        <begin position="1"/>
        <end position="20"/>
    </location>
</feature>
<evidence type="ECO:0000259" key="2">
    <source>
        <dbReference type="Pfam" id="PF12713"/>
    </source>
</evidence>
<evidence type="ECO:0000313" key="3">
    <source>
        <dbReference type="EMBL" id="CAH0990484.1"/>
    </source>
</evidence>
<feature type="domain" description="DUF3806" evidence="2">
    <location>
        <begin position="63"/>
        <end position="147"/>
    </location>
</feature>
<name>A0ABM9ABD3_9GAMM</name>
<comment type="caution">
    <text evidence="3">The sequence shown here is derived from an EMBL/GenBank/DDBJ whole genome shotgun (WGS) entry which is preliminary data.</text>
</comment>
<proteinExistence type="predicted"/>
<dbReference type="Pfam" id="PF12713">
    <property type="entry name" value="DUF3806"/>
    <property type="match status" value="1"/>
</dbReference>
<gene>
    <name evidence="3" type="ORF">SIN8267_00576</name>
</gene>
<dbReference type="Gene3D" id="1.20.120.1090">
    <property type="match status" value="1"/>
</dbReference>